<evidence type="ECO:0000256" key="1">
    <source>
        <dbReference type="SAM" id="Coils"/>
    </source>
</evidence>
<dbReference type="SUPFAM" id="SSF53041">
    <property type="entry name" value="Resolvase-like"/>
    <property type="match status" value="1"/>
</dbReference>
<feature type="domain" description="Resolvase/invertase-type recombinase catalytic" evidence="2">
    <location>
        <begin position="2"/>
        <end position="158"/>
    </location>
</feature>
<reference evidence="4 5" key="1">
    <citation type="submission" date="2017-04" db="EMBL/GenBank/DDBJ databases">
        <authorList>
            <person name="Afonso C.L."/>
            <person name="Miller P.J."/>
            <person name="Scott M.A."/>
            <person name="Spackman E."/>
            <person name="Goraichik I."/>
            <person name="Dimitrov K.M."/>
            <person name="Suarez D.L."/>
            <person name="Swayne D.E."/>
        </authorList>
    </citation>
    <scope>NUCLEOTIDE SEQUENCE [LARGE SCALE GENOMIC DNA]</scope>
    <source>
        <strain evidence="4 5">ToBE</strain>
    </source>
</reference>
<dbReference type="PROSITE" id="PS51736">
    <property type="entry name" value="RECOMBINASES_3"/>
    <property type="match status" value="1"/>
</dbReference>
<organism evidence="4 5">
    <name type="scientific">Thermanaeromonas toyohensis ToBE</name>
    <dbReference type="NCBI Taxonomy" id="698762"/>
    <lineage>
        <taxon>Bacteria</taxon>
        <taxon>Bacillati</taxon>
        <taxon>Bacillota</taxon>
        <taxon>Clostridia</taxon>
        <taxon>Neomoorellales</taxon>
        <taxon>Neomoorellaceae</taxon>
        <taxon>Thermanaeromonas</taxon>
    </lineage>
</organism>
<sequence>MRAAALYRVSTKKQVKAEEDSIPVQQHLLREYAAERGWELVAEYIEPGVSAYKLSSIDRDILQDALRDAEAGKYDVLLVFKADRLSRNSFEYPMVLWRLYRAGVEVIAVADAPGGRKLNVDDQMEKLLRFIEGWQAETESKNTSIRVSQAMLDLARQGKWTGGRPPYGFRLSSSKNGLPLEIDPGEAEVLKEMVRLYLEEGVGSKKIAEILNSRGIRTREGKLWRDVRVRDVLQNPIIAGLPAYNRTRPGNTPTSRCKVRDRYDLNNPEIIIPRDEHGNPKPVEEYVIIPLETWLKVMQKMKASAQNQEPDARALDSPALLTGFLKCGYCGRGFISSRSTRAKVTRPNGKTYIYERASYRCVTHARIGKEFCPGQGSYSQRKIDAIFLNELKMFLSNLDLGNLEKYIDSRQQFTVMRLQKQIKQLEAELEKANRRLKNWVERLNQYFADPARSLYSEELMAAEIKRAQEEIALLERQIAGAKAELSACTYEREKLQQFARMAPRWFEIFVEAPVAVQKRMLAQIIDKVTLWKDRLEISYRVDLTQFARTTGEEGHGTVELRVAVSL</sequence>
<protein>
    <submittedName>
        <fullName evidence="4">Site-specific DNA recombinase</fullName>
    </submittedName>
</protein>
<dbReference type="SMART" id="SM00857">
    <property type="entry name" value="Resolvase"/>
    <property type="match status" value="1"/>
</dbReference>
<dbReference type="Proteomes" id="UP000192569">
    <property type="component" value="Chromosome I"/>
</dbReference>
<dbReference type="InterPro" id="IPR036162">
    <property type="entry name" value="Resolvase-like_N_sf"/>
</dbReference>
<feature type="domain" description="Recombinase" evidence="3">
    <location>
        <begin position="166"/>
        <end position="307"/>
    </location>
</feature>
<name>A0A1W1VRY6_9FIRM</name>
<evidence type="ECO:0000259" key="2">
    <source>
        <dbReference type="PROSITE" id="PS51736"/>
    </source>
</evidence>
<dbReference type="PROSITE" id="PS51737">
    <property type="entry name" value="RECOMBINASE_DNA_BIND"/>
    <property type="match status" value="1"/>
</dbReference>
<dbReference type="Pfam" id="PF00239">
    <property type="entry name" value="Resolvase"/>
    <property type="match status" value="1"/>
</dbReference>
<dbReference type="InterPro" id="IPR011109">
    <property type="entry name" value="DNA_bind_recombinase_dom"/>
</dbReference>
<proteinExistence type="predicted"/>
<evidence type="ECO:0000313" key="4">
    <source>
        <dbReference type="EMBL" id="SMB95980.1"/>
    </source>
</evidence>
<evidence type="ECO:0000313" key="5">
    <source>
        <dbReference type="Proteomes" id="UP000192569"/>
    </source>
</evidence>
<dbReference type="CDD" id="cd00338">
    <property type="entry name" value="Ser_Recombinase"/>
    <property type="match status" value="1"/>
</dbReference>
<dbReference type="InterPro" id="IPR006119">
    <property type="entry name" value="Resolv_N"/>
</dbReference>
<dbReference type="OrthoDB" id="1094757at2"/>
<dbReference type="Gene3D" id="3.40.50.1390">
    <property type="entry name" value="Resolvase, N-terminal catalytic domain"/>
    <property type="match status" value="1"/>
</dbReference>
<dbReference type="PANTHER" id="PTHR30461:SF23">
    <property type="entry name" value="DNA RECOMBINASE-RELATED"/>
    <property type="match status" value="1"/>
</dbReference>
<dbReference type="Pfam" id="PF07508">
    <property type="entry name" value="Recombinase"/>
    <property type="match status" value="1"/>
</dbReference>
<dbReference type="InterPro" id="IPR038109">
    <property type="entry name" value="DNA_bind_recomb_sf"/>
</dbReference>
<accession>A0A1W1VRY6</accession>
<dbReference type="STRING" id="698762.SAMN00808754_1372"/>
<dbReference type="PANTHER" id="PTHR30461">
    <property type="entry name" value="DNA-INVERTASE FROM LAMBDOID PROPHAGE"/>
    <property type="match status" value="1"/>
</dbReference>
<keyword evidence="1" id="KW-0175">Coiled coil</keyword>
<dbReference type="EMBL" id="LT838272">
    <property type="protein sequence ID" value="SMB95980.1"/>
    <property type="molecule type" value="Genomic_DNA"/>
</dbReference>
<gene>
    <name evidence="4" type="ORF">SAMN00808754_1372</name>
</gene>
<dbReference type="AlphaFoldDB" id="A0A1W1VRY6"/>
<evidence type="ECO:0000259" key="3">
    <source>
        <dbReference type="PROSITE" id="PS51737"/>
    </source>
</evidence>
<dbReference type="InterPro" id="IPR025827">
    <property type="entry name" value="Zn_ribbon_recom_dom"/>
</dbReference>
<dbReference type="Gene3D" id="3.90.1750.20">
    <property type="entry name" value="Putative Large Serine Recombinase, Chain B, Domain 2"/>
    <property type="match status" value="1"/>
</dbReference>
<dbReference type="GO" id="GO:0003677">
    <property type="term" value="F:DNA binding"/>
    <property type="evidence" value="ECO:0007669"/>
    <property type="project" value="InterPro"/>
</dbReference>
<dbReference type="GO" id="GO:0000150">
    <property type="term" value="F:DNA strand exchange activity"/>
    <property type="evidence" value="ECO:0007669"/>
    <property type="project" value="InterPro"/>
</dbReference>
<feature type="coiled-coil region" evidence="1">
    <location>
        <begin position="415"/>
        <end position="484"/>
    </location>
</feature>
<dbReference type="InterPro" id="IPR050639">
    <property type="entry name" value="SSR_resolvase"/>
</dbReference>
<dbReference type="RefSeq" id="WP_084664994.1">
    <property type="nucleotide sequence ID" value="NZ_LT838272.1"/>
</dbReference>
<dbReference type="Pfam" id="PF13408">
    <property type="entry name" value="Zn_ribbon_recom"/>
    <property type="match status" value="1"/>
</dbReference>
<keyword evidence="5" id="KW-1185">Reference proteome</keyword>